<dbReference type="InterPro" id="IPR013976">
    <property type="entry name" value="HDOD"/>
</dbReference>
<dbReference type="PANTHER" id="PTHR33525">
    <property type="match status" value="1"/>
</dbReference>
<dbReference type="Proteomes" id="UP000886101">
    <property type="component" value="Unassembled WGS sequence"/>
</dbReference>
<dbReference type="AlphaFoldDB" id="A0A7V5NZH7"/>
<dbReference type="PANTHER" id="PTHR33525:SF4">
    <property type="entry name" value="CYCLIC DI-GMP PHOSPHODIESTERASE CDGJ"/>
    <property type="match status" value="1"/>
</dbReference>
<evidence type="ECO:0000259" key="1">
    <source>
        <dbReference type="PROSITE" id="PS51833"/>
    </source>
</evidence>
<comment type="caution">
    <text evidence="2">The sequence shown here is derived from an EMBL/GenBank/DDBJ whole genome shotgun (WGS) entry which is preliminary data.</text>
</comment>
<sequence>MKAEVLRLINRLKRVANFPVFAETVKTLRALRTEEEATADRLVRLVLFDPGLCCQILRAGNSVFYNPYGYPLKTISRAVVIMGLQQLRFLAEGAPVFKEEQLEDPNLAQELTISLVAAHLAGKAASKRNLNAEETYLAALFRRLGRLVLLLFAPGYYEKAKGLDPRRKKEIFYLVGERLAKQWNLPENVIQCLEGRELHLRPKRMAHLCLYADLLAAGLVTGKGPLGWQNLFTSFAEVKQVLKTLDRAPCLPVALRKYWPSKIGEEKEEESFEVGPFLPEEALRLAQKVLATLCEETGAEGKLFYREGPKIFAVKEDNPPEGLEALLEKDEITFAENRIYIPIRFKKTPALLLSLECESPLPPEELYGLKLVRKTLEGLLERL</sequence>
<name>A0A7V5NZH7_9BACT</name>
<dbReference type="Pfam" id="PF08668">
    <property type="entry name" value="HDOD"/>
    <property type="match status" value="1"/>
</dbReference>
<protein>
    <submittedName>
        <fullName evidence="2">HDOD domain-containing protein</fullName>
    </submittedName>
</protein>
<dbReference type="Gene3D" id="1.10.3210.10">
    <property type="entry name" value="Hypothetical protein af1432"/>
    <property type="match status" value="1"/>
</dbReference>
<evidence type="ECO:0000313" key="2">
    <source>
        <dbReference type="EMBL" id="HHI96951.1"/>
    </source>
</evidence>
<proteinExistence type="predicted"/>
<organism evidence="2">
    <name type="scientific">Thermodesulfatator atlanticus</name>
    <dbReference type="NCBI Taxonomy" id="501497"/>
    <lineage>
        <taxon>Bacteria</taxon>
        <taxon>Pseudomonadati</taxon>
        <taxon>Thermodesulfobacteriota</taxon>
        <taxon>Thermodesulfobacteria</taxon>
        <taxon>Thermodesulfobacteriales</taxon>
        <taxon>Thermodesulfatatoraceae</taxon>
        <taxon>Thermodesulfatator</taxon>
    </lineage>
</organism>
<feature type="domain" description="HDOD" evidence="1">
    <location>
        <begin position="18"/>
        <end position="199"/>
    </location>
</feature>
<gene>
    <name evidence="2" type="ORF">ENJ96_03790</name>
</gene>
<dbReference type="PROSITE" id="PS51833">
    <property type="entry name" value="HDOD"/>
    <property type="match status" value="1"/>
</dbReference>
<dbReference type="InterPro" id="IPR052340">
    <property type="entry name" value="RNase_Y/CdgJ"/>
</dbReference>
<accession>A0A7V5NZH7</accession>
<dbReference type="SUPFAM" id="SSF109604">
    <property type="entry name" value="HD-domain/PDEase-like"/>
    <property type="match status" value="1"/>
</dbReference>
<reference evidence="2" key="1">
    <citation type="journal article" date="2020" name="mSystems">
        <title>Genome- and Community-Level Interaction Insights into Carbon Utilization and Element Cycling Functions of Hydrothermarchaeota in Hydrothermal Sediment.</title>
        <authorList>
            <person name="Zhou Z."/>
            <person name="Liu Y."/>
            <person name="Xu W."/>
            <person name="Pan J."/>
            <person name="Luo Z.H."/>
            <person name="Li M."/>
        </authorList>
    </citation>
    <scope>NUCLEOTIDE SEQUENCE [LARGE SCALE GENOMIC DNA]</scope>
    <source>
        <strain evidence="2">HyVt-533</strain>
    </source>
</reference>
<dbReference type="EMBL" id="DROK01000111">
    <property type="protein sequence ID" value="HHI96951.1"/>
    <property type="molecule type" value="Genomic_DNA"/>
</dbReference>